<reference evidence="2 3" key="1">
    <citation type="submission" date="2015-11" db="EMBL/GenBank/DDBJ databases">
        <title>Description and complete genome sequence of a novel strain predominating in hypersaline microbial mats and representing a new family of the Bacteriodetes phylum.</title>
        <authorList>
            <person name="Spring S."/>
            <person name="Bunk B."/>
            <person name="Sproer C."/>
            <person name="Klenk H.-P."/>
        </authorList>
    </citation>
    <scope>NUCLEOTIDE SEQUENCE [LARGE SCALE GENOMIC DNA]</scope>
    <source>
        <strain evidence="2 3">L21-Spi-D4</strain>
    </source>
</reference>
<feature type="domain" description="MobA-like NTP transferase" evidence="1">
    <location>
        <begin position="30"/>
        <end position="188"/>
    </location>
</feature>
<dbReference type="GO" id="GO:0061602">
    <property type="term" value="F:molybdenum cofactor cytidylyltransferase activity"/>
    <property type="evidence" value="ECO:0007669"/>
    <property type="project" value="UniProtKB-EC"/>
</dbReference>
<dbReference type="Pfam" id="PF12804">
    <property type="entry name" value="NTP_transf_3"/>
    <property type="match status" value="1"/>
</dbReference>
<dbReference type="STRING" id="1307839.L21SP5_02725"/>
<dbReference type="EC" id="2.7.7.76" evidence="2"/>
<dbReference type="KEGG" id="blq:L21SP5_02725"/>
<dbReference type="EMBL" id="CP013118">
    <property type="protein sequence ID" value="ALO16348.1"/>
    <property type="molecule type" value="Genomic_DNA"/>
</dbReference>
<evidence type="ECO:0000313" key="3">
    <source>
        <dbReference type="Proteomes" id="UP000064893"/>
    </source>
</evidence>
<accession>A0A0S2I2T8</accession>
<dbReference type="Gene3D" id="3.90.550.10">
    <property type="entry name" value="Spore Coat Polysaccharide Biosynthesis Protein SpsA, Chain A"/>
    <property type="match status" value="1"/>
</dbReference>
<dbReference type="InterPro" id="IPR025877">
    <property type="entry name" value="MobA-like_NTP_Trfase"/>
</dbReference>
<keyword evidence="2" id="KW-0808">Transferase</keyword>
<dbReference type="PANTHER" id="PTHR43777:SF1">
    <property type="entry name" value="MOLYBDENUM COFACTOR CYTIDYLYLTRANSFERASE"/>
    <property type="match status" value="1"/>
</dbReference>
<dbReference type="PANTHER" id="PTHR43777">
    <property type="entry name" value="MOLYBDENUM COFACTOR CYTIDYLYLTRANSFERASE"/>
    <property type="match status" value="1"/>
</dbReference>
<dbReference type="InterPro" id="IPR029044">
    <property type="entry name" value="Nucleotide-diphossugar_trans"/>
</dbReference>
<dbReference type="AlphaFoldDB" id="A0A0S2I2T8"/>
<dbReference type="SUPFAM" id="SSF53448">
    <property type="entry name" value="Nucleotide-diphospho-sugar transferases"/>
    <property type="match status" value="1"/>
</dbReference>
<evidence type="ECO:0000259" key="1">
    <source>
        <dbReference type="Pfam" id="PF12804"/>
    </source>
</evidence>
<keyword evidence="3" id="KW-1185">Reference proteome</keyword>
<keyword evidence="2" id="KW-0548">Nucleotidyltransferase</keyword>
<sequence>MSIFVLCCQIEYSFQEIMTKSTQKEKKYPAIIMAAGFSSRMGTQKMFLPFTTHECFLSRLIAVYESYGSKEVVLVVNSQGAEHIQKNFNLAGNIRIIKNPHPEWQKFYSLQLACQILTNTEAVFVQNIDNPFTNAEVLMILEKAAGKGDYILPEYRNTGGHPFLISSHVIRQVAEHQNPQEHLKFFLKQFKTLRLPVQNHEILANINTPEAYEQWFKKAL</sequence>
<name>A0A0S2I2T8_9BACT</name>
<dbReference type="RefSeq" id="WP_057953730.1">
    <property type="nucleotide sequence ID" value="NZ_CP013118.1"/>
</dbReference>
<proteinExistence type="predicted"/>
<organism evidence="2 3">
    <name type="scientific">Salinivirga cyanobacteriivorans</name>
    <dbReference type="NCBI Taxonomy" id="1307839"/>
    <lineage>
        <taxon>Bacteria</taxon>
        <taxon>Pseudomonadati</taxon>
        <taxon>Bacteroidota</taxon>
        <taxon>Bacteroidia</taxon>
        <taxon>Bacteroidales</taxon>
        <taxon>Salinivirgaceae</taxon>
        <taxon>Salinivirga</taxon>
    </lineage>
</organism>
<dbReference type="Proteomes" id="UP000064893">
    <property type="component" value="Chromosome"/>
</dbReference>
<gene>
    <name evidence="2" type="primary">mocA</name>
    <name evidence="2" type="ORF">L21SP5_02725</name>
</gene>
<protein>
    <submittedName>
        <fullName evidence="2">Molybdenum cofactor cytidylyltransferase</fullName>
        <ecNumber evidence="2">2.7.7.76</ecNumber>
    </submittedName>
</protein>
<evidence type="ECO:0000313" key="2">
    <source>
        <dbReference type="EMBL" id="ALO16348.1"/>
    </source>
</evidence>